<accession>A0A7J0GQC5</accession>
<evidence type="ECO:0000313" key="1">
    <source>
        <dbReference type="EMBL" id="GFZ13006.1"/>
    </source>
</evidence>
<dbReference type="EMBL" id="BJWL01000023">
    <property type="protein sequence ID" value="GFZ13006.1"/>
    <property type="molecule type" value="Genomic_DNA"/>
</dbReference>
<gene>
    <name evidence="1" type="ORF">Acr_23g0013910</name>
</gene>
<evidence type="ECO:0000313" key="2">
    <source>
        <dbReference type="Proteomes" id="UP000585474"/>
    </source>
</evidence>
<sequence length="74" mass="8410">MQPRAAVAPPGSGFHRLLRRRAALLPPGVHGARRLTGNVGRQALLDNIYRERHCPAPGETSLFFLWWLCLWYNC</sequence>
<keyword evidence="2" id="KW-1185">Reference proteome</keyword>
<protein>
    <submittedName>
        <fullName evidence="1">Uncharacterized protein</fullName>
    </submittedName>
</protein>
<organism evidence="1 2">
    <name type="scientific">Actinidia rufa</name>
    <dbReference type="NCBI Taxonomy" id="165716"/>
    <lineage>
        <taxon>Eukaryota</taxon>
        <taxon>Viridiplantae</taxon>
        <taxon>Streptophyta</taxon>
        <taxon>Embryophyta</taxon>
        <taxon>Tracheophyta</taxon>
        <taxon>Spermatophyta</taxon>
        <taxon>Magnoliopsida</taxon>
        <taxon>eudicotyledons</taxon>
        <taxon>Gunneridae</taxon>
        <taxon>Pentapetalae</taxon>
        <taxon>asterids</taxon>
        <taxon>Ericales</taxon>
        <taxon>Actinidiaceae</taxon>
        <taxon>Actinidia</taxon>
    </lineage>
</organism>
<proteinExistence type="predicted"/>
<reference evidence="1 2" key="1">
    <citation type="submission" date="2019-07" db="EMBL/GenBank/DDBJ databases">
        <title>De Novo Assembly of kiwifruit Actinidia rufa.</title>
        <authorList>
            <person name="Sugita-Konishi S."/>
            <person name="Sato K."/>
            <person name="Mori E."/>
            <person name="Abe Y."/>
            <person name="Kisaki G."/>
            <person name="Hamano K."/>
            <person name="Suezawa K."/>
            <person name="Otani M."/>
            <person name="Fukuda T."/>
            <person name="Manabe T."/>
            <person name="Gomi K."/>
            <person name="Tabuchi M."/>
            <person name="Akimitsu K."/>
            <person name="Kataoka I."/>
        </authorList>
    </citation>
    <scope>NUCLEOTIDE SEQUENCE [LARGE SCALE GENOMIC DNA]</scope>
    <source>
        <strain evidence="2">cv. Fuchu</strain>
    </source>
</reference>
<name>A0A7J0GQC5_9ERIC</name>
<comment type="caution">
    <text evidence="1">The sequence shown here is derived from an EMBL/GenBank/DDBJ whole genome shotgun (WGS) entry which is preliminary data.</text>
</comment>
<dbReference type="Proteomes" id="UP000585474">
    <property type="component" value="Unassembled WGS sequence"/>
</dbReference>
<dbReference type="AlphaFoldDB" id="A0A7J0GQC5"/>